<evidence type="ECO:0000256" key="1">
    <source>
        <dbReference type="ARBA" id="ARBA00038248"/>
    </source>
</evidence>
<evidence type="ECO:0000259" key="2">
    <source>
        <dbReference type="Pfam" id="PF05168"/>
    </source>
</evidence>
<proteinExistence type="inferred from homology"/>
<dbReference type="Gene3D" id="1.20.120.330">
    <property type="entry name" value="Nucleotidyltransferases domain 2"/>
    <property type="match status" value="1"/>
</dbReference>
<dbReference type="InterPro" id="IPR052226">
    <property type="entry name" value="UPF0332_toxin"/>
</dbReference>
<dbReference type="InterPro" id="IPR007842">
    <property type="entry name" value="HEPN_dom"/>
</dbReference>
<evidence type="ECO:0000313" key="3">
    <source>
        <dbReference type="EMBL" id="KAA6321680.1"/>
    </source>
</evidence>
<dbReference type="PANTHER" id="PTHR36565">
    <property type="entry name" value="UPF0332 PROTEIN TM_1000"/>
    <property type="match status" value="1"/>
</dbReference>
<feature type="domain" description="HEPN" evidence="2">
    <location>
        <begin position="15"/>
        <end position="128"/>
    </location>
</feature>
<sequence>MKQKLNEDSVKALVSYRIQRAQETLKEADTLIKSDFYNAAVNRLYYACYYAVIALLLKNNISANTHTGVKQMFGMHFIMTGKIDNKYSKFYTQLFNARMSGDYDDFLWYDLEMLSELYPQSEEFINAVSVELNK</sequence>
<comment type="caution">
    <text evidence="3">The sequence shown here is derived from an EMBL/GenBank/DDBJ whole genome shotgun (WGS) entry which is preliminary data.</text>
</comment>
<dbReference type="Pfam" id="PF05168">
    <property type="entry name" value="HEPN"/>
    <property type="match status" value="1"/>
</dbReference>
<accession>A0A5J4QL73</accession>
<gene>
    <name evidence="3" type="ORF">EZS27_028698</name>
</gene>
<dbReference type="AlphaFoldDB" id="A0A5J4QL73"/>
<organism evidence="3">
    <name type="scientific">termite gut metagenome</name>
    <dbReference type="NCBI Taxonomy" id="433724"/>
    <lineage>
        <taxon>unclassified sequences</taxon>
        <taxon>metagenomes</taxon>
        <taxon>organismal metagenomes</taxon>
    </lineage>
</organism>
<dbReference type="PANTHER" id="PTHR36565:SF1">
    <property type="entry name" value="UPF0332 PROTEIN TM_1000"/>
    <property type="match status" value="1"/>
</dbReference>
<name>A0A5J4QL73_9ZZZZ</name>
<dbReference type="EMBL" id="SNRY01003246">
    <property type="protein sequence ID" value="KAA6321680.1"/>
    <property type="molecule type" value="Genomic_DNA"/>
</dbReference>
<protein>
    <recommendedName>
        <fullName evidence="2">HEPN domain-containing protein</fullName>
    </recommendedName>
</protein>
<comment type="similarity">
    <text evidence="1">Belongs to the UPF0332 family.</text>
</comment>
<reference evidence="3" key="1">
    <citation type="submission" date="2019-03" db="EMBL/GenBank/DDBJ databases">
        <title>Single cell metagenomics reveals metabolic interactions within the superorganism composed of flagellate Streblomastix strix and complex community of Bacteroidetes bacteria on its surface.</title>
        <authorList>
            <person name="Treitli S.C."/>
            <person name="Kolisko M."/>
            <person name="Husnik F."/>
            <person name="Keeling P."/>
            <person name="Hampl V."/>
        </authorList>
    </citation>
    <scope>NUCLEOTIDE SEQUENCE</scope>
    <source>
        <strain evidence="3">STM</strain>
    </source>
</reference>